<dbReference type="AlphaFoldDB" id="A0A1Y6C936"/>
<dbReference type="PANTHER" id="PTHR36166:SF1">
    <property type="entry name" value="SRPBCC DOMAIN-CONTAINING PROTEIN"/>
    <property type="match status" value="1"/>
</dbReference>
<dbReference type="SUPFAM" id="SSF55961">
    <property type="entry name" value="Bet v1-like"/>
    <property type="match status" value="1"/>
</dbReference>
<dbReference type="CDD" id="cd07822">
    <property type="entry name" value="SRPBCC_4"/>
    <property type="match status" value="1"/>
</dbReference>
<keyword evidence="2" id="KW-1185">Reference proteome</keyword>
<dbReference type="OrthoDB" id="9800600at2"/>
<gene>
    <name evidence="1" type="ORF">SAMN06296036_11643</name>
</gene>
<protein>
    <submittedName>
        <fullName evidence="1">Polyketide cyclase / dehydrase and lipid transport</fullName>
    </submittedName>
</protein>
<evidence type="ECO:0000313" key="2">
    <source>
        <dbReference type="Proteomes" id="UP000192907"/>
    </source>
</evidence>
<dbReference type="InterPro" id="IPR023393">
    <property type="entry name" value="START-like_dom_sf"/>
</dbReference>
<reference evidence="2" key="1">
    <citation type="submission" date="2017-04" db="EMBL/GenBank/DDBJ databases">
        <authorList>
            <person name="Varghese N."/>
            <person name="Submissions S."/>
        </authorList>
    </citation>
    <scope>NUCLEOTIDE SEQUENCE [LARGE SCALE GENOMIC DNA]</scope>
    <source>
        <strain evidence="2">RKEM611</strain>
    </source>
</reference>
<name>A0A1Y6C936_9BACT</name>
<evidence type="ECO:0000313" key="1">
    <source>
        <dbReference type="EMBL" id="SMF52248.1"/>
    </source>
</evidence>
<dbReference type="Pfam" id="PF10604">
    <property type="entry name" value="Polyketide_cyc2"/>
    <property type="match status" value="1"/>
</dbReference>
<dbReference type="Gene3D" id="3.30.530.20">
    <property type="match status" value="1"/>
</dbReference>
<dbReference type="PANTHER" id="PTHR36166">
    <property type="entry name" value="CHROMOSOME 9, WHOLE GENOME SHOTGUN SEQUENCE"/>
    <property type="match status" value="1"/>
</dbReference>
<organism evidence="1 2">
    <name type="scientific">Pseudobacteriovorax antillogorgiicola</name>
    <dbReference type="NCBI Taxonomy" id="1513793"/>
    <lineage>
        <taxon>Bacteria</taxon>
        <taxon>Pseudomonadati</taxon>
        <taxon>Bdellovibrionota</taxon>
        <taxon>Oligoflexia</taxon>
        <taxon>Oligoflexales</taxon>
        <taxon>Pseudobacteriovoracaceae</taxon>
        <taxon>Pseudobacteriovorax</taxon>
    </lineage>
</organism>
<dbReference type="Proteomes" id="UP000192907">
    <property type="component" value="Unassembled WGS sequence"/>
</dbReference>
<dbReference type="STRING" id="1513793.SAMN06296036_11643"/>
<dbReference type="RefSeq" id="WP_132321828.1">
    <property type="nucleotide sequence ID" value="NZ_FWZT01000016.1"/>
</dbReference>
<sequence length="151" mass="17465">MPSFETSITINAQPDKVWSVLTDFAAYKSWNPFFLDMGRLKYEEPSEGVRFLEIIRMPPGVPGIFPMEITKLMKDTTLEFTMPYDVLEPLIWDSHLFRLALTDEGGTVFTHVYDYSGICFRLAMCLPAMEGAVKDIHQRMNEELKHRVESH</sequence>
<dbReference type="InterPro" id="IPR019587">
    <property type="entry name" value="Polyketide_cyclase/dehydratase"/>
</dbReference>
<accession>A0A1Y6C936</accession>
<dbReference type="EMBL" id="FWZT01000016">
    <property type="protein sequence ID" value="SMF52248.1"/>
    <property type="molecule type" value="Genomic_DNA"/>
</dbReference>
<proteinExistence type="predicted"/>